<evidence type="ECO:0000256" key="5">
    <source>
        <dbReference type="ARBA" id="ARBA00022984"/>
    </source>
</evidence>
<dbReference type="EMBL" id="JAABLM010000007">
    <property type="protein sequence ID" value="NBL64930.1"/>
    <property type="molecule type" value="Genomic_DNA"/>
</dbReference>
<dbReference type="PROSITE" id="PS51257">
    <property type="entry name" value="PROKAR_LIPOPROTEIN"/>
    <property type="match status" value="1"/>
</dbReference>
<dbReference type="InterPro" id="IPR038063">
    <property type="entry name" value="Transpep_catalytic_dom"/>
</dbReference>
<keyword evidence="4 7" id="KW-0133">Cell shape</keyword>
<evidence type="ECO:0000256" key="4">
    <source>
        <dbReference type="ARBA" id="ARBA00022960"/>
    </source>
</evidence>
<protein>
    <submittedName>
        <fullName evidence="9">L,D-transpeptidase family protein</fullName>
    </submittedName>
</protein>
<reference evidence="10" key="1">
    <citation type="submission" date="2020-01" db="EMBL/GenBank/DDBJ databases">
        <title>Sphingomonas sp. strain CSW-10.</title>
        <authorList>
            <person name="Chen W.-M."/>
        </authorList>
    </citation>
    <scope>NUCLEOTIDE SEQUENCE [LARGE SCALE GENOMIC DNA]</scope>
    <source>
        <strain evidence="10">NST-5</strain>
    </source>
</reference>
<evidence type="ECO:0000259" key="8">
    <source>
        <dbReference type="PROSITE" id="PS52029"/>
    </source>
</evidence>
<keyword evidence="5 7" id="KW-0573">Peptidoglycan synthesis</keyword>
<feature type="domain" description="L,D-TPase catalytic" evidence="8">
    <location>
        <begin position="314"/>
        <end position="471"/>
    </location>
</feature>
<organism evidence="9 10">
    <name type="scientific">Flavobacterium ichthyis</name>
    <dbReference type="NCBI Taxonomy" id="2698827"/>
    <lineage>
        <taxon>Bacteria</taxon>
        <taxon>Pseudomonadati</taxon>
        <taxon>Bacteroidota</taxon>
        <taxon>Flavobacteriia</taxon>
        <taxon>Flavobacteriales</taxon>
        <taxon>Flavobacteriaceae</taxon>
        <taxon>Flavobacterium</taxon>
    </lineage>
</organism>
<evidence type="ECO:0000313" key="9">
    <source>
        <dbReference type="EMBL" id="NBL64930.1"/>
    </source>
</evidence>
<evidence type="ECO:0000313" key="10">
    <source>
        <dbReference type="Proteomes" id="UP000798602"/>
    </source>
</evidence>
<gene>
    <name evidence="9" type="ORF">GV828_06930</name>
</gene>
<dbReference type="InterPro" id="IPR052905">
    <property type="entry name" value="LD-transpeptidase_YkuD-like"/>
</dbReference>
<dbReference type="RefSeq" id="WP_166536759.1">
    <property type="nucleotide sequence ID" value="NZ_JAABLM010000007.1"/>
</dbReference>
<name>A0ABW9Z7T9_9FLAO</name>
<proteinExistence type="inferred from homology"/>
<dbReference type="SUPFAM" id="SSF47090">
    <property type="entry name" value="PGBD-like"/>
    <property type="match status" value="1"/>
</dbReference>
<feature type="active site" description="Proton donor/acceptor" evidence="7">
    <location>
        <position position="424"/>
    </location>
</feature>
<keyword evidence="10" id="KW-1185">Reference proteome</keyword>
<evidence type="ECO:0000256" key="1">
    <source>
        <dbReference type="ARBA" id="ARBA00004752"/>
    </source>
</evidence>
<dbReference type="PANTHER" id="PTHR41533:SF2">
    <property type="entry name" value="BLR7131 PROTEIN"/>
    <property type="match status" value="1"/>
</dbReference>
<dbReference type="InterPro" id="IPR005490">
    <property type="entry name" value="LD_TPept_cat_dom"/>
</dbReference>
<dbReference type="PROSITE" id="PS52029">
    <property type="entry name" value="LD_TPASE"/>
    <property type="match status" value="1"/>
</dbReference>
<dbReference type="InterPro" id="IPR036365">
    <property type="entry name" value="PGBD-like_sf"/>
</dbReference>
<dbReference type="Proteomes" id="UP000798602">
    <property type="component" value="Unassembled WGS sequence"/>
</dbReference>
<comment type="pathway">
    <text evidence="1 7">Cell wall biogenesis; peptidoglycan biosynthesis.</text>
</comment>
<dbReference type="Gene3D" id="2.40.440.10">
    <property type="entry name" value="L,D-transpeptidase catalytic domain-like"/>
    <property type="match status" value="1"/>
</dbReference>
<evidence type="ECO:0000256" key="6">
    <source>
        <dbReference type="ARBA" id="ARBA00023316"/>
    </source>
</evidence>
<comment type="similarity">
    <text evidence="2">Belongs to the YkuD family.</text>
</comment>
<keyword evidence="3" id="KW-0808">Transferase</keyword>
<dbReference type="InterPro" id="IPR045380">
    <property type="entry name" value="LD_TPept_scaffold_dom"/>
</dbReference>
<evidence type="ECO:0000256" key="7">
    <source>
        <dbReference type="PROSITE-ProRule" id="PRU01373"/>
    </source>
</evidence>
<evidence type="ECO:0000256" key="3">
    <source>
        <dbReference type="ARBA" id="ARBA00022679"/>
    </source>
</evidence>
<feature type="active site" description="Nucleophile" evidence="7">
    <location>
        <position position="443"/>
    </location>
</feature>
<dbReference type="PANTHER" id="PTHR41533">
    <property type="entry name" value="L,D-TRANSPEPTIDASE HI_1667-RELATED"/>
    <property type="match status" value="1"/>
</dbReference>
<dbReference type="Pfam" id="PF20142">
    <property type="entry name" value="Scaffold"/>
    <property type="match status" value="1"/>
</dbReference>
<accession>A0ABW9Z7T9</accession>
<comment type="caution">
    <text evidence="9">The sequence shown here is derived from an EMBL/GenBank/DDBJ whole genome shotgun (WGS) entry which is preliminary data.</text>
</comment>
<dbReference type="Pfam" id="PF03734">
    <property type="entry name" value="YkuD"/>
    <property type="match status" value="1"/>
</dbReference>
<keyword evidence="6 7" id="KW-0961">Cell wall biogenesis/degradation</keyword>
<dbReference type="CDD" id="cd16913">
    <property type="entry name" value="YkuD_like"/>
    <property type="match status" value="1"/>
</dbReference>
<evidence type="ECO:0000256" key="2">
    <source>
        <dbReference type="ARBA" id="ARBA00005992"/>
    </source>
</evidence>
<dbReference type="SUPFAM" id="SSF141523">
    <property type="entry name" value="L,D-transpeptidase catalytic domain-like"/>
    <property type="match status" value="1"/>
</dbReference>
<sequence length="522" mass="60582">MKNTILTLIFIVSLNTIVTSCKKKENDLSDIEMRDENKTIAFDSTKMADFFNKFPKFKEFQPDINELYKKYNHHFIWYDKDGMVEFAEALFNRTNQIGADGVVAKLPYKSEINNLFFDNRGEKPELTSELLISSMYFFYAKNVLQGVETSQSKQTGWYLPREKLNYVAYLDTLMKDPNRLNQDKTELLPMYYNLKKGLNKYQKIKKQGGWGTIILPEGIKTLKIGDSSSVIAQVRKRLFLSGDLKNNSNKNVFDKELQSAIVNYEIRNNQNADSIITKSLIEDLNVSVDDRIKTIVVNMERCRWIPVENFKKNEFIAVNIPSYRVRYIKDSKVRLESNVVVGKEMNKTVVFSGEMSYLVFSPYWNIPRSIVEKEIKPGIAKNSNYLAEHNMEYNGNNIRQKPGPRNSLGLVKFMFPNSNNIYLHDTPAKSLFNKEERALSHGCVRVEKAKELAIAILEDDKNWNENKIDQAMKSGTEKHYTLKRKIPVYIAYFTAAADENGNVSFFKDVYKRDDRLYGLIYK</sequence>